<dbReference type="Proteomes" id="UP000762676">
    <property type="component" value="Unassembled WGS sequence"/>
</dbReference>
<keyword evidence="2" id="KW-1185">Reference proteome</keyword>
<sequence length="96" mass="10821">MGFQWYAQHAIDAVLLAVTSPETDAITTLTTSNMVTGINSLSVDYIKECYYGDQLDLFVWQDGAHKNTAHCWIRNQGEVFSKITFLFNDATNRPSL</sequence>
<comment type="caution">
    <text evidence="1">The sequence shown here is derived from an EMBL/GenBank/DDBJ whole genome shotgun (WGS) entry which is preliminary data.</text>
</comment>
<reference evidence="1 2" key="1">
    <citation type="journal article" date="2021" name="Elife">
        <title>Chloroplast acquisition without the gene transfer in kleptoplastic sea slugs, Plakobranchus ocellatus.</title>
        <authorList>
            <person name="Maeda T."/>
            <person name="Takahashi S."/>
            <person name="Yoshida T."/>
            <person name="Shimamura S."/>
            <person name="Takaki Y."/>
            <person name="Nagai Y."/>
            <person name="Toyoda A."/>
            <person name="Suzuki Y."/>
            <person name="Arimoto A."/>
            <person name="Ishii H."/>
            <person name="Satoh N."/>
            <person name="Nishiyama T."/>
            <person name="Hasebe M."/>
            <person name="Maruyama T."/>
            <person name="Minagawa J."/>
            <person name="Obokata J."/>
            <person name="Shigenobu S."/>
        </authorList>
    </citation>
    <scope>NUCLEOTIDE SEQUENCE [LARGE SCALE GENOMIC DNA]</scope>
</reference>
<name>A0AAV4G6N6_9GAST</name>
<gene>
    <name evidence="1" type="ORF">ElyMa_000579400</name>
</gene>
<proteinExistence type="predicted"/>
<dbReference type="EMBL" id="BMAT01001128">
    <property type="protein sequence ID" value="GFR80346.1"/>
    <property type="molecule type" value="Genomic_DNA"/>
</dbReference>
<evidence type="ECO:0000313" key="2">
    <source>
        <dbReference type="Proteomes" id="UP000762676"/>
    </source>
</evidence>
<dbReference type="SUPFAM" id="SSF54637">
    <property type="entry name" value="Thioesterase/thiol ester dehydrase-isomerase"/>
    <property type="match status" value="1"/>
</dbReference>
<dbReference type="AlphaFoldDB" id="A0AAV4G6N6"/>
<protein>
    <submittedName>
        <fullName evidence="1">Uncharacterized protein</fullName>
    </submittedName>
</protein>
<evidence type="ECO:0000313" key="1">
    <source>
        <dbReference type="EMBL" id="GFR80346.1"/>
    </source>
</evidence>
<accession>A0AAV4G6N6</accession>
<dbReference type="InterPro" id="IPR029069">
    <property type="entry name" value="HotDog_dom_sf"/>
</dbReference>
<dbReference type="Gene3D" id="3.10.129.10">
    <property type="entry name" value="Hotdog Thioesterase"/>
    <property type="match status" value="1"/>
</dbReference>
<organism evidence="1 2">
    <name type="scientific">Elysia marginata</name>
    <dbReference type="NCBI Taxonomy" id="1093978"/>
    <lineage>
        <taxon>Eukaryota</taxon>
        <taxon>Metazoa</taxon>
        <taxon>Spiralia</taxon>
        <taxon>Lophotrochozoa</taxon>
        <taxon>Mollusca</taxon>
        <taxon>Gastropoda</taxon>
        <taxon>Heterobranchia</taxon>
        <taxon>Euthyneura</taxon>
        <taxon>Panpulmonata</taxon>
        <taxon>Sacoglossa</taxon>
        <taxon>Placobranchoidea</taxon>
        <taxon>Plakobranchidae</taxon>
        <taxon>Elysia</taxon>
    </lineage>
</organism>